<sequence>MSFHVEYTRKALSQLKKMDRFTARLILSWIENNLEGCMDPYRLGKGLTADRSGEWRYRVGNYRILCLIQNDTLIIEVFSIGHRKDIYRKHR</sequence>
<dbReference type="AlphaFoldDB" id="A0A930YRZ0"/>
<dbReference type="InterPro" id="IPR035093">
    <property type="entry name" value="RelE/ParE_toxin_dom_sf"/>
</dbReference>
<evidence type="ECO:0000313" key="3">
    <source>
        <dbReference type="EMBL" id="MBF4807636.1"/>
    </source>
</evidence>
<dbReference type="PANTHER" id="PTHR35601:SF1">
    <property type="entry name" value="TOXIN RELE"/>
    <property type="match status" value="1"/>
</dbReference>
<organism evidence="3 4">
    <name type="scientific">Lancefieldella rimae</name>
    <dbReference type="NCBI Taxonomy" id="1383"/>
    <lineage>
        <taxon>Bacteria</taxon>
        <taxon>Bacillati</taxon>
        <taxon>Actinomycetota</taxon>
        <taxon>Coriobacteriia</taxon>
        <taxon>Coriobacteriales</taxon>
        <taxon>Atopobiaceae</taxon>
        <taxon>Lancefieldella</taxon>
    </lineage>
</organism>
<evidence type="ECO:0000256" key="1">
    <source>
        <dbReference type="ARBA" id="ARBA00006226"/>
    </source>
</evidence>
<comment type="similarity">
    <text evidence="1">Belongs to the RelE toxin family.</text>
</comment>
<name>A0A930YRZ0_9ACTN</name>
<dbReference type="SUPFAM" id="SSF143011">
    <property type="entry name" value="RelE-like"/>
    <property type="match status" value="1"/>
</dbReference>
<dbReference type="RefSeq" id="WP_396427192.1">
    <property type="nucleotide sequence ID" value="NZ_CAUOKZ010000013.1"/>
</dbReference>
<gene>
    <name evidence="3" type="ORF">HXK26_02925</name>
</gene>
<dbReference type="Gene3D" id="3.30.2310.20">
    <property type="entry name" value="RelE-like"/>
    <property type="match status" value="1"/>
</dbReference>
<comment type="caution">
    <text evidence="3">The sequence shown here is derived from an EMBL/GenBank/DDBJ whole genome shotgun (WGS) entry which is preliminary data.</text>
</comment>
<protein>
    <submittedName>
        <fullName evidence="3">Type II toxin-antitoxin system RelE/ParE family toxin</fullName>
    </submittedName>
</protein>
<evidence type="ECO:0000313" key="4">
    <source>
        <dbReference type="Proteomes" id="UP000698335"/>
    </source>
</evidence>
<accession>A0A930YRZ0</accession>
<dbReference type="InterPro" id="IPR007712">
    <property type="entry name" value="RelE/ParE_toxin"/>
</dbReference>
<keyword evidence="2" id="KW-1277">Toxin-antitoxin system</keyword>
<evidence type="ECO:0000256" key="2">
    <source>
        <dbReference type="ARBA" id="ARBA00022649"/>
    </source>
</evidence>
<dbReference type="Proteomes" id="UP000698335">
    <property type="component" value="Unassembled WGS sequence"/>
</dbReference>
<dbReference type="PANTHER" id="PTHR35601">
    <property type="entry name" value="TOXIN RELE"/>
    <property type="match status" value="1"/>
</dbReference>
<dbReference type="EMBL" id="JABZGW010000089">
    <property type="protein sequence ID" value="MBF4807636.1"/>
    <property type="molecule type" value="Genomic_DNA"/>
</dbReference>
<reference evidence="3" key="1">
    <citation type="submission" date="2020-04" db="EMBL/GenBank/DDBJ databases">
        <title>Deep metagenomics examines the oral microbiome during advanced dental caries in children, revealing novel taxa and co-occurrences with host molecules.</title>
        <authorList>
            <person name="Baker J.L."/>
            <person name="Morton J.T."/>
            <person name="Dinis M."/>
            <person name="Alvarez R."/>
            <person name="Tran N.C."/>
            <person name="Knight R."/>
            <person name="Edlund A."/>
        </authorList>
    </citation>
    <scope>NUCLEOTIDE SEQUENCE</scope>
    <source>
        <strain evidence="3">JCVI_38_bin.5</strain>
    </source>
</reference>
<proteinExistence type="inferred from homology"/>
<dbReference type="Pfam" id="PF05016">
    <property type="entry name" value="ParE_toxin"/>
    <property type="match status" value="1"/>
</dbReference>